<dbReference type="OrthoDB" id="10567091at2759"/>
<dbReference type="AlphaFoldDB" id="A0A9Q1HIS7"/>
<protein>
    <recommendedName>
        <fullName evidence="3">Death domain-containing protein</fullName>
    </recommendedName>
</protein>
<proteinExistence type="predicted"/>
<name>A0A9Q1HIS7_HOLLE</name>
<comment type="caution">
    <text evidence="1">The sequence shown here is derived from an EMBL/GenBank/DDBJ whole genome shotgun (WGS) entry which is preliminary data.</text>
</comment>
<sequence length="415" mass="45596">MDDNDADAAGATAAVTKILSDAFKPFQEMSMDSLGVKIRAQSLPSCRMESNVMSSFNNSEDSAYSGVNLGSQEGTKGLFENGSNFILQSSCNKELTLFQNPAGPGICDSTDATVRNLRLGQSTSQIDADDHFEFKSDDISNACSDETDSAYSSADNNSQVMDDFSQKMHPDCSRCKNCGHVVGSMNKSNSVPDSYEAPNQNSTHTFGGVPKPLKSVFSGIPEDVGEDMPDLIQPSATIKRKDLEVERPSKRMKNDVIEPAMSSSSPRPVDIQGHGNIALVGNDNLTINIIQNSVAEDDNAVGQCWNWSGTCQKEIEAENVSGVFRKIADGLASHVDYRRVARFLEFPGMARLEDDLSTLSKKKCSAADKVFFVLLRWWKSNKLGNNQENIKKEVGYLLEDLKLRRMKSNLKQYFD</sequence>
<accession>A0A9Q1HIS7</accession>
<organism evidence="1 2">
    <name type="scientific">Holothuria leucospilota</name>
    <name type="common">Black long sea cucumber</name>
    <name type="synonym">Mertensiothuria leucospilota</name>
    <dbReference type="NCBI Taxonomy" id="206669"/>
    <lineage>
        <taxon>Eukaryota</taxon>
        <taxon>Metazoa</taxon>
        <taxon>Echinodermata</taxon>
        <taxon>Eleutherozoa</taxon>
        <taxon>Echinozoa</taxon>
        <taxon>Holothuroidea</taxon>
        <taxon>Aspidochirotacea</taxon>
        <taxon>Aspidochirotida</taxon>
        <taxon>Holothuriidae</taxon>
        <taxon>Holothuria</taxon>
    </lineage>
</organism>
<keyword evidence="2" id="KW-1185">Reference proteome</keyword>
<dbReference type="Proteomes" id="UP001152320">
    <property type="component" value="Chromosome 2"/>
</dbReference>
<evidence type="ECO:0000313" key="1">
    <source>
        <dbReference type="EMBL" id="KAJ8047295.1"/>
    </source>
</evidence>
<evidence type="ECO:0000313" key="2">
    <source>
        <dbReference type="Proteomes" id="UP001152320"/>
    </source>
</evidence>
<evidence type="ECO:0008006" key="3">
    <source>
        <dbReference type="Google" id="ProtNLM"/>
    </source>
</evidence>
<dbReference type="EMBL" id="JAIZAY010000002">
    <property type="protein sequence ID" value="KAJ8047295.1"/>
    <property type="molecule type" value="Genomic_DNA"/>
</dbReference>
<gene>
    <name evidence="1" type="ORF">HOLleu_06266</name>
</gene>
<reference evidence="1" key="1">
    <citation type="submission" date="2021-10" db="EMBL/GenBank/DDBJ databases">
        <title>Tropical sea cucumber genome reveals ecological adaptation and Cuvierian tubules defense mechanism.</title>
        <authorList>
            <person name="Chen T."/>
        </authorList>
    </citation>
    <scope>NUCLEOTIDE SEQUENCE</scope>
    <source>
        <strain evidence="1">Nanhai2018</strain>
        <tissue evidence="1">Muscle</tissue>
    </source>
</reference>